<dbReference type="InterPro" id="IPR036388">
    <property type="entry name" value="WH-like_DNA-bd_sf"/>
</dbReference>
<dbReference type="InterPro" id="IPR013325">
    <property type="entry name" value="RNA_pol_sigma_r2"/>
</dbReference>
<keyword evidence="3" id="KW-0731">Sigma factor</keyword>
<dbReference type="Pfam" id="PF04542">
    <property type="entry name" value="Sigma70_r2"/>
    <property type="match status" value="1"/>
</dbReference>
<dbReference type="InterPro" id="IPR007630">
    <property type="entry name" value="RNA_pol_sigma70_r4"/>
</dbReference>
<dbReference type="InterPro" id="IPR013324">
    <property type="entry name" value="RNA_pol_sigma_r3/r4-like"/>
</dbReference>
<feature type="domain" description="RNA polymerase sigma-70 region 4" evidence="7">
    <location>
        <begin position="129"/>
        <end position="178"/>
    </location>
</feature>
<comment type="similarity">
    <text evidence="1">Belongs to the sigma-70 factor family. ECF subfamily.</text>
</comment>
<dbReference type="Pfam" id="PF04545">
    <property type="entry name" value="Sigma70_r4"/>
    <property type="match status" value="1"/>
</dbReference>
<evidence type="ECO:0000313" key="9">
    <source>
        <dbReference type="Proteomes" id="UP001155079"/>
    </source>
</evidence>
<dbReference type="InterPro" id="IPR014284">
    <property type="entry name" value="RNA_pol_sigma-70_dom"/>
</dbReference>
<gene>
    <name evidence="8" type="ORF">NBH20_22910</name>
</gene>
<evidence type="ECO:0000256" key="1">
    <source>
        <dbReference type="ARBA" id="ARBA00010641"/>
    </source>
</evidence>
<evidence type="ECO:0000313" key="8">
    <source>
        <dbReference type="EMBL" id="MCM2404033.1"/>
    </source>
</evidence>
<feature type="domain" description="RNA polymerase sigma-70 region 2" evidence="6">
    <location>
        <begin position="27"/>
        <end position="95"/>
    </location>
</feature>
<evidence type="ECO:0000256" key="5">
    <source>
        <dbReference type="ARBA" id="ARBA00023163"/>
    </source>
</evidence>
<dbReference type="PANTHER" id="PTHR43133:SF62">
    <property type="entry name" value="RNA POLYMERASE SIGMA FACTOR SIGZ"/>
    <property type="match status" value="1"/>
</dbReference>
<dbReference type="InterPro" id="IPR039425">
    <property type="entry name" value="RNA_pol_sigma-70-like"/>
</dbReference>
<keyword evidence="4" id="KW-0238">DNA-binding</keyword>
<evidence type="ECO:0000259" key="6">
    <source>
        <dbReference type="Pfam" id="PF04542"/>
    </source>
</evidence>
<dbReference type="SUPFAM" id="SSF88659">
    <property type="entry name" value="Sigma3 and sigma4 domains of RNA polymerase sigma factors"/>
    <property type="match status" value="1"/>
</dbReference>
<dbReference type="PANTHER" id="PTHR43133">
    <property type="entry name" value="RNA POLYMERASE ECF-TYPE SIGMA FACTO"/>
    <property type="match status" value="1"/>
</dbReference>
<dbReference type="Proteomes" id="UP001155079">
    <property type="component" value="Unassembled WGS sequence"/>
</dbReference>
<keyword evidence="9" id="KW-1185">Reference proteome</keyword>
<sequence length="184" mass="20868">MDETPEVWARLLDAVASRGDVAAFEILFRHFGPRVKTYMLRQTKNLHMAEELMQETMVTVWRKAALYDPARGNVSAWIFTIARNLFISACRKQNRPEFDPNDPAFVPAATEPADVGLASRQDAETLHAALLDLPSEQRELVQRSFFGDVPHSTLAQEFGLPLGTVKSRIRMAIAKLRKSMEDRR</sequence>
<comment type="caution">
    <text evidence="8">The sequence shown here is derived from an EMBL/GenBank/DDBJ whole genome shotgun (WGS) entry which is preliminary data.</text>
</comment>
<organism evidence="8 9">
    <name type="scientific">Ciceribacter sichuanensis</name>
    <dbReference type="NCBI Taxonomy" id="2949647"/>
    <lineage>
        <taxon>Bacteria</taxon>
        <taxon>Pseudomonadati</taxon>
        <taxon>Pseudomonadota</taxon>
        <taxon>Alphaproteobacteria</taxon>
        <taxon>Hyphomicrobiales</taxon>
        <taxon>Rhizobiaceae</taxon>
        <taxon>Ciceribacter</taxon>
    </lineage>
</organism>
<dbReference type="NCBIfam" id="TIGR02937">
    <property type="entry name" value="sigma70-ECF"/>
    <property type="match status" value="1"/>
</dbReference>
<proteinExistence type="inferred from homology"/>
<evidence type="ECO:0000256" key="4">
    <source>
        <dbReference type="ARBA" id="ARBA00023125"/>
    </source>
</evidence>
<name>A0ABT0VEE4_9HYPH</name>
<protein>
    <submittedName>
        <fullName evidence="8">Sigma-70 family RNA polymerase sigma factor</fullName>
    </submittedName>
</protein>
<dbReference type="Gene3D" id="1.10.1740.10">
    <property type="match status" value="1"/>
</dbReference>
<evidence type="ECO:0000256" key="2">
    <source>
        <dbReference type="ARBA" id="ARBA00023015"/>
    </source>
</evidence>
<reference evidence="8 9" key="1">
    <citation type="submission" date="2022-06" db="EMBL/GenBank/DDBJ databases">
        <authorList>
            <person name="Sun Q."/>
        </authorList>
    </citation>
    <scope>NUCLEOTIDE SEQUENCE [LARGE SCALE GENOMIC DNA]</scope>
    <source>
        <strain evidence="8 9">S153</strain>
    </source>
</reference>
<evidence type="ECO:0000259" key="7">
    <source>
        <dbReference type="Pfam" id="PF04545"/>
    </source>
</evidence>
<dbReference type="SUPFAM" id="SSF88946">
    <property type="entry name" value="Sigma2 domain of RNA polymerase sigma factors"/>
    <property type="match status" value="1"/>
</dbReference>
<dbReference type="CDD" id="cd06171">
    <property type="entry name" value="Sigma70_r4"/>
    <property type="match status" value="1"/>
</dbReference>
<dbReference type="EMBL" id="JAMQAY010000012">
    <property type="protein sequence ID" value="MCM2404033.1"/>
    <property type="molecule type" value="Genomic_DNA"/>
</dbReference>
<dbReference type="Gene3D" id="1.10.10.10">
    <property type="entry name" value="Winged helix-like DNA-binding domain superfamily/Winged helix DNA-binding domain"/>
    <property type="match status" value="1"/>
</dbReference>
<evidence type="ECO:0000256" key="3">
    <source>
        <dbReference type="ARBA" id="ARBA00023082"/>
    </source>
</evidence>
<accession>A0ABT0VEE4</accession>
<keyword evidence="5" id="KW-0804">Transcription</keyword>
<dbReference type="InterPro" id="IPR007627">
    <property type="entry name" value="RNA_pol_sigma70_r2"/>
</dbReference>
<keyword evidence="2" id="KW-0805">Transcription regulation</keyword>